<dbReference type="KEGG" id="mpad:KEF85_04325"/>
<dbReference type="EMBL" id="CP073754">
    <property type="protein sequence ID" value="QWF71710.1"/>
    <property type="molecule type" value="Genomic_DNA"/>
</dbReference>
<organism evidence="2 3">
    <name type="scientific">Methylomonas paludis</name>
    <dbReference type="NCBI Taxonomy" id="1173101"/>
    <lineage>
        <taxon>Bacteria</taxon>
        <taxon>Pseudomonadati</taxon>
        <taxon>Pseudomonadota</taxon>
        <taxon>Gammaproteobacteria</taxon>
        <taxon>Methylococcales</taxon>
        <taxon>Methylococcaceae</taxon>
        <taxon>Methylomonas</taxon>
    </lineage>
</organism>
<keyword evidence="1" id="KW-0732">Signal</keyword>
<protein>
    <recommendedName>
        <fullName evidence="4">Secreted protein</fullName>
    </recommendedName>
</protein>
<proteinExistence type="predicted"/>
<evidence type="ECO:0000313" key="2">
    <source>
        <dbReference type="EMBL" id="QWF71710.1"/>
    </source>
</evidence>
<keyword evidence="3" id="KW-1185">Reference proteome</keyword>
<dbReference type="AlphaFoldDB" id="A0A975MPT4"/>
<feature type="chain" id="PRO_5037332505" description="Secreted protein" evidence="1">
    <location>
        <begin position="19"/>
        <end position="116"/>
    </location>
</feature>
<dbReference type="Proteomes" id="UP000676649">
    <property type="component" value="Chromosome"/>
</dbReference>
<dbReference type="RefSeq" id="WP_215583492.1">
    <property type="nucleotide sequence ID" value="NZ_CP073754.1"/>
</dbReference>
<evidence type="ECO:0000256" key="1">
    <source>
        <dbReference type="SAM" id="SignalP"/>
    </source>
</evidence>
<sequence>MKILIAAALMVLTMPSMATEYIFRDLMANTLPSAQCRTPAQASETASKPYTLERYSKQFCQTQGYGWHLHQIKTAGTTICTPCADQTELQKCHQQDVVVSCQRVKPGSVGMLPGKG</sequence>
<accession>A0A975MPT4</accession>
<name>A0A975MPT4_9GAMM</name>
<evidence type="ECO:0008006" key="4">
    <source>
        <dbReference type="Google" id="ProtNLM"/>
    </source>
</evidence>
<evidence type="ECO:0000313" key="3">
    <source>
        <dbReference type="Proteomes" id="UP000676649"/>
    </source>
</evidence>
<gene>
    <name evidence="2" type="ORF">KEF85_04325</name>
</gene>
<feature type="signal peptide" evidence="1">
    <location>
        <begin position="1"/>
        <end position="18"/>
    </location>
</feature>
<reference evidence="2" key="1">
    <citation type="submission" date="2021-04" db="EMBL/GenBank/DDBJ databases">
        <title>Draft genome sequence data of methanotrophic Methylovulum sp. strain S1L and Methylomonas sp. strain S2AM isolated from boreal lake water columns.</title>
        <authorList>
            <person name="Rissanen A.J."/>
            <person name="Mangayil R."/>
            <person name="Svenning M.M."/>
            <person name="Khanongnuch R."/>
        </authorList>
    </citation>
    <scope>NUCLEOTIDE SEQUENCE</scope>
    <source>
        <strain evidence="2">S2AM</strain>
    </source>
</reference>